<feature type="domain" description="Amidohydrolase-related" evidence="5">
    <location>
        <begin position="52"/>
        <end position="434"/>
    </location>
</feature>
<keyword evidence="7" id="KW-1185">Reference proteome</keyword>
<evidence type="ECO:0000313" key="7">
    <source>
        <dbReference type="Proteomes" id="UP001597185"/>
    </source>
</evidence>
<dbReference type="PANTHER" id="PTHR11647">
    <property type="entry name" value="HYDRANTOINASE/DIHYDROPYRIMIDINASE FAMILY MEMBER"/>
    <property type="match status" value="1"/>
</dbReference>
<dbReference type="Proteomes" id="UP001597185">
    <property type="component" value="Unassembled WGS sequence"/>
</dbReference>
<dbReference type="GO" id="GO:0016787">
    <property type="term" value="F:hydrolase activity"/>
    <property type="evidence" value="ECO:0007669"/>
    <property type="project" value="UniProtKB-KW"/>
</dbReference>
<dbReference type="Pfam" id="PF01979">
    <property type="entry name" value="Amidohydro_1"/>
    <property type="match status" value="1"/>
</dbReference>
<organism evidence="6 7">
    <name type="scientific">Halorubrum laminariae</name>
    <dbReference type="NCBI Taxonomy" id="1433523"/>
    <lineage>
        <taxon>Archaea</taxon>
        <taxon>Methanobacteriati</taxon>
        <taxon>Methanobacteriota</taxon>
        <taxon>Stenosarchaea group</taxon>
        <taxon>Halobacteria</taxon>
        <taxon>Halobacteriales</taxon>
        <taxon>Haloferacaceae</taxon>
        <taxon>Halorubrum</taxon>
    </lineage>
</organism>
<dbReference type="InterPro" id="IPR032466">
    <property type="entry name" value="Metal_Hydrolase"/>
</dbReference>
<comment type="similarity">
    <text evidence="2">Belongs to the metallo-dependent hydrolases superfamily. Hydantoinase/dihydropyrimidinase family.</text>
</comment>
<accession>A0ABD6C0R6</accession>
<keyword evidence="4" id="KW-0665">Pyrimidine biosynthesis</keyword>
<reference evidence="6 7" key="1">
    <citation type="journal article" date="2019" name="Int. J. Syst. Evol. Microbiol.">
        <title>The Global Catalogue of Microorganisms (GCM) 10K type strain sequencing project: providing services to taxonomists for standard genome sequencing and annotation.</title>
        <authorList>
            <consortium name="The Broad Institute Genomics Platform"/>
            <consortium name="The Broad Institute Genome Sequencing Center for Infectious Disease"/>
            <person name="Wu L."/>
            <person name="Ma J."/>
        </authorList>
    </citation>
    <scope>NUCLEOTIDE SEQUENCE [LARGE SCALE GENOMIC DNA]</scope>
    <source>
        <strain evidence="6 7">CGMCC 1.12689</strain>
    </source>
</reference>
<dbReference type="GO" id="GO:0006221">
    <property type="term" value="P:pyrimidine nucleotide biosynthetic process"/>
    <property type="evidence" value="ECO:0007669"/>
    <property type="project" value="UniProtKB-KW"/>
</dbReference>
<dbReference type="EMBL" id="JBHUDB010000007">
    <property type="protein sequence ID" value="MFD1571038.1"/>
    <property type="molecule type" value="Genomic_DNA"/>
</dbReference>
<dbReference type="InterPro" id="IPR006680">
    <property type="entry name" value="Amidohydro-rel"/>
</dbReference>
<sequence length="459" mass="49510">MVVDSVITGGTLVTADGTVDAGLAIDDGTIVEVGVEGSLPDAAETIDASGQLVLPGVVDPHVHIDDHVSLDTYQTATSAAALGGVTTFIDFAWQGYVGEESRWDEPTRLSEGVEAKRSNAGEALIDFGLHGGILSERSEIFDEMSSLVDEGITSFKVYTAYEFGLSNGFIHEVMDAASDLGAVTIGHTEEGDTCERLTETLKRHERSDPSWYPLARPDYTEATAAETLARYAREIGAKYYGVHTSCAKSADVFERYIEDGSLIRAETCTHYTTLTDDVYETQGQLPVIAPPIRGERDVDALFEALATDTLSVVSTDHVAQTQEAKTAGHWWDGPFGANSVQRSLPVFHDVAVNERGFSYPFLVRKMCTAPAETFGLESKGTLDPGTDADIVLFDPDESWTISAETNASRADYSIYEGREVTGQVTRTLVRGETVAEDGSIVGDPGHGEFVARSRPNWSV</sequence>
<comment type="cofactor">
    <cofactor evidence="1">
        <name>Zn(2+)</name>
        <dbReference type="ChEBI" id="CHEBI:29105"/>
    </cofactor>
</comment>
<dbReference type="PANTHER" id="PTHR11647:SF1">
    <property type="entry name" value="COLLAPSIN RESPONSE MEDIATOR PROTEIN"/>
    <property type="match status" value="1"/>
</dbReference>
<evidence type="ECO:0000313" key="6">
    <source>
        <dbReference type="EMBL" id="MFD1571038.1"/>
    </source>
</evidence>
<dbReference type="Gene3D" id="2.30.40.10">
    <property type="entry name" value="Urease, subunit C, domain 1"/>
    <property type="match status" value="1"/>
</dbReference>
<evidence type="ECO:0000256" key="2">
    <source>
        <dbReference type="ARBA" id="ARBA00008829"/>
    </source>
</evidence>
<proteinExistence type="inferred from homology"/>
<protein>
    <submittedName>
        <fullName evidence="6">Dihydroorotase family protein</fullName>
    </submittedName>
</protein>
<name>A0ABD6C0R6_9EURY</name>
<dbReference type="InterPro" id="IPR050378">
    <property type="entry name" value="Metallo-dep_Hydrolases_sf"/>
</dbReference>
<dbReference type="InterPro" id="IPR011059">
    <property type="entry name" value="Metal-dep_hydrolase_composite"/>
</dbReference>
<keyword evidence="3" id="KW-0378">Hydrolase</keyword>
<evidence type="ECO:0000256" key="4">
    <source>
        <dbReference type="ARBA" id="ARBA00022975"/>
    </source>
</evidence>
<gene>
    <name evidence="6" type="ORF">ACFR9T_10630</name>
</gene>
<dbReference type="Gene3D" id="3.20.20.140">
    <property type="entry name" value="Metal-dependent hydrolases"/>
    <property type="match status" value="1"/>
</dbReference>
<dbReference type="FunFam" id="3.20.20.140:FF:000174">
    <property type="entry name" value="Dihydropyrimidinase-related protein 2"/>
    <property type="match status" value="1"/>
</dbReference>
<evidence type="ECO:0000259" key="5">
    <source>
        <dbReference type="Pfam" id="PF01979"/>
    </source>
</evidence>
<dbReference type="SUPFAM" id="SSF51556">
    <property type="entry name" value="Metallo-dependent hydrolases"/>
    <property type="match status" value="1"/>
</dbReference>
<dbReference type="RefSeq" id="WP_256418891.1">
    <property type="nucleotide sequence ID" value="NZ_JANHDL010000009.1"/>
</dbReference>
<evidence type="ECO:0000256" key="1">
    <source>
        <dbReference type="ARBA" id="ARBA00001947"/>
    </source>
</evidence>
<evidence type="ECO:0000256" key="3">
    <source>
        <dbReference type="ARBA" id="ARBA00022801"/>
    </source>
</evidence>
<comment type="caution">
    <text evidence="6">The sequence shown here is derived from an EMBL/GenBank/DDBJ whole genome shotgun (WGS) entry which is preliminary data.</text>
</comment>
<dbReference type="AlphaFoldDB" id="A0ABD6C0R6"/>
<dbReference type="SUPFAM" id="SSF51338">
    <property type="entry name" value="Composite domain of metallo-dependent hydrolases"/>
    <property type="match status" value="1"/>
</dbReference>